<dbReference type="STRING" id="29367.CLPUN_38010"/>
<sequence>MTGFMVRCKAKDIGEAITNHFKNNLNNYLEVNATLNNESIRLSQELDNLIVREQRKKVTY</sequence>
<dbReference type="AlphaFoldDB" id="A0A1S8T9U6"/>
<proteinExistence type="predicted"/>
<evidence type="ECO:0000313" key="2">
    <source>
        <dbReference type="Proteomes" id="UP000190890"/>
    </source>
</evidence>
<dbReference type="InterPro" id="IPR037208">
    <property type="entry name" value="Spo0E-like_sf"/>
</dbReference>
<gene>
    <name evidence="1" type="ORF">CLPUN_38010</name>
</gene>
<organism evidence="1 2">
    <name type="scientific">Clostridium puniceum</name>
    <dbReference type="NCBI Taxonomy" id="29367"/>
    <lineage>
        <taxon>Bacteria</taxon>
        <taxon>Bacillati</taxon>
        <taxon>Bacillota</taxon>
        <taxon>Clostridia</taxon>
        <taxon>Eubacteriales</taxon>
        <taxon>Clostridiaceae</taxon>
        <taxon>Clostridium</taxon>
    </lineage>
</organism>
<reference evidence="1 2" key="1">
    <citation type="submission" date="2016-05" db="EMBL/GenBank/DDBJ databases">
        <title>Microbial solvent formation.</title>
        <authorList>
            <person name="Poehlein A."/>
            <person name="Montoya Solano J.D."/>
            <person name="Flitsch S."/>
            <person name="Krabben P."/>
            <person name="Duerre P."/>
            <person name="Daniel R."/>
        </authorList>
    </citation>
    <scope>NUCLEOTIDE SEQUENCE [LARGE SCALE GENOMIC DNA]</scope>
    <source>
        <strain evidence="1 2">DSM 2619</strain>
    </source>
</reference>
<evidence type="ECO:0000313" key="1">
    <source>
        <dbReference type="EMBL" id="OOM74560.1"/>
    </source>
</evidence>
<name>A0A1S8T9U6_9CLOT</name>
<dbReference type="GO" id="GO:0043937">
    <property type="term" value="P:regulation of sporulation"/>
    <property type="evidence" value="ECO:0007669"/>
    <property type="project" value="InterPro"/>
</dbReference>
<protein>
    <recommendedName>
        <fullName evidence="3">Spo0E like sporulation regulatory protein</fullName>
    </recommendedName>
</protein>
<keyword evidence="2" id="KW-1185">Reference proteome</keyword>
<comment type="caution">
    <text evidence="1">The sequence shown here is derived from an EMBL/GenBank/DDBJ whole genome shotgun (WGS) entry which is preliminary data.</text>
</comment>
<dbReference type="Proteomes" id="UP000190890">
    <property type="component" value="Unassembled WGS sequence"/>
</dbReference>
<dbReference type="EMBL" id="LZZM01000197">
    <property type="protein sequence ID" value="OOM74560.1"/>
    <property type="molecule type" value="Genomic_DNA"/>
</dbReference>
<dbReference type="RefSeq" id="WP_077848797.1">
    <property type="nucleotide sequence ID" value="NZ_LZZM01000197.1"/>
</dbReference>
<accession>A0A1S8T9U6</accession>
<evidence type="ECO:0008006" key="3">
    <source>
        <dbReference type="Google" id="ProtNLM"/>
    </source>
</evidence>
<dbReference type="SUPFAM" id="SSF140500">
    <property type="entry name" value="BAS1536-like"/>
    <property type="match status" value="1"/>
</dbReference>